<dbReference type="AlphaFoldDB" id="A0A916NFM3"/>
<sequence length="400" mass="45482">MKKILLFTSLLFAGAAIAQNVQDQKIAFNYIQLPSDPIKGPKVYSVELNHDKYLAANEDSLEAYEAKIMLAESQLVTWIEQKRKIDQAYLLEMDKWQKTVNAGTPTAQPVKPPYPEMPTLKEELEEPILTTDISEGIVDGAIQLEGFTKGDGGAVIKIEFEGLKNATVEQKVTGTGAAMKYEFYAKYEMPVSVTVEVPGQGIIINENVNHGQKSQLINKYDSEYGFQYWRIDNYNDYWVTLQQQELNSILATINNMINDKCGFPTKSYATEIYTIKKHKGHNYNDLIDAYTKAKSGYDLIYKDISKSDAIAKLKKACAIWEKALAESDLNDNKARINDKVTALIYVNLAEAYMWMNEWSQADNYIQKAQMINTAAGKYKRESEDVEQFMNYLKDRHLANQ</sequence>
<accession>A0A916NFM3</accession>
<dbReference type="Proteomes" id="UP000683507">
    <property type="component" value="Chromosome"/>
</dbReference>
<dbReference type="RefSeq" id="WP_258541020.1">
    <property type="nucleotide sequence ID" value="NZ_OU015584.1"/>
</dbReference>
<dbReference type="KEGG" id="ptan:CRYO30217_00796"/>
<feature type="signal peptide" evidence="2">
    <location>
        <begin position="1"/>
        <end position="18"/>
    </location>
</feature>
<keyword evidence="1" id="KW-0175">Coiled coil</keyword>
<evidence type="ECO:0000313" key="3">
    <source>
        <dbReference type="EMBL" id="CAG5078881.1"/>
    </source>
</evidence>
<feature type="coiled-coil region" evidence="1">
    <location>
        <begin position="54"/>
        <end position="81"/>
    </location>
</feature>
<evidence type="ECO:0008006" key="5">
    <source>
        <dbReference type="Google" id="ProtNLM"/>
    </source>
</evidence>
<keyword evidence="2" id="KW-0732">Signal</keyword>
<dbReference type="EMBL" id="OU015584">
    <property type="protein sequence ID" value="CAG5078881.1"/>
    <property type="molecule type" value="Genomic_DNA"/>
</dbReference>
<reference evidence="3" key="1">
    <citation type="submission" date="2021-04" db="EMBL/GenBank/DDBJ databases">
        <authorList>
            <person name="Rodrigo-Torres L."/>
            <person name="Arahal R. D."/>
            <person name="Lucena T."/>
        </authorList>
    </citation>
    <scope>NUCLEOTIDE SEQUENCE</scope>
    <source>
        <strain evidence="3">AS29M-1</strain>
    </source>
</reference>
<name>A0A916NFM3_9FLAO</name>
<protein>
    <recommendedName>
        <fullName evidence="5">Tetratricopeptide repeat protein</fullName>
    </recommendedName>
</protein>
<keyword evidence="4" id="KW-1185">Reference proteome</keyword>
<gene>
    <name evidence="3" type="ORF">CRYO30217_00796</name>
</gene>
<evidence type="ECO:0000256" key="2">
    <source>
        <dbReference type="SAM" id="SignalP"/>
    </source>
</evidence>
<organism evidence="3 4">
    <name type="scientific">Parvicella tangerina</name>
    <dbReference type="NCBI Taxonomy" id="2829795"/>
    <lineage>
        <taxon>Bacteria</taxon>
        <taxon>Pseudomonadati</taxon>
        <taxon>Bacteroidota</taxon>
        <taxon>Flavobacteriia</taxon>
        <taxon>Flavobacteriales</taxon>
        <taxon>Parvicellaceae</taxon>
        <taxon>Parvicella</taxon>
    </lineage>
</organism>
<evidence type="ECO:0000256" key="1">
    <source>
        <dbReference type="SAM" id="Coils"/>
    </source>
</evidence>
<proteinExistence type="predicted"/>
<feature type="chain" id="PRO_5037955405" description="Tetratricopeptide repeat protein" evidence="2">
    <location>
        <begin position="19"/>
        <end position="400"/>
    </location>
</feature>
<evidence type="ECO:0000313" key="4">
    <source>
        <dbReference type="Proteomes" id="UP000683507"/>
    </source>
</evidence>